<name>A0AAV9EL29_ACOCL</name>
<evidence type="ECO:0000313" key="4">
    <source>
        <dbReference type="EMBL" id="KAK1313518.1"/>
    </source>
</evidence>
<accession>A0AAV9EL29</accession>
<feature type="compositionally biased region" description="Polar residues" evidence="2">
    <location>
        <begin position="405"/>
        <end position="418"/>
    </location>
</feature>
<feature type="region of interest" description="Disordered" evidence="2">
    <location>
        <begin position="574"/>
        <end position="594"/>
    </location>
</feature>
<dbReference type="PANTHER" id="PTHR36055">
    <property type="entry name" value="C2H2-LIKE ZINC FINGER PROTEIN"/>
    <property type="match status" value="1"/>
</dbReference>
<evidence type="ECO:0000256" key="1">
    <source>
        <dbReference type="PROSITE-ProRule" id="PRU00042"/>
    </source>
</evidence>
<dbReference type="GO" id="GO:0008270">
    <property type="term" value="F:zinc ion binding"/>
    <property type="evidence" value="ECO:0007669"/>
    <property type="project" value="UniProtKB-KW"/>
</dbReference>
<dbReference type="Proteomes" id="UP001180020">
    <property type="component" value="Unassembled WGS sequence"/>
</dbReference>
<dbReference type="PANTHER" id="PTHR36055:SF1">
    <property type="entry name" value="C2H2-LIKE ZINC FINGER PROTEIN"/>
    <property type="match status" value="1"/>
</dbReference>
<proteinExistence type="predicted"/>
<dbReference type="InterPro" id="IPR013087">
    <property type="entry name" value="Znf_C2H2_type"/>
</dbReference>
<feature type="region of interest" description="Disordered" evidence="2">
    <location>
        <begin position="376"/>
        <end position="418"/>
    </location>
</feature>
<evidence type="ECO:0000256" key="2">
    <source>
        <dbReference type="SAM" id="MobiDB-lite"/>
    </source>
</evidence>
<feature type="compositionally biased region" description="Basic and acidic residues" evidence="2">
    <location>
        <begin position="529"/>
        <end position="540"/>
    </location>
</feature>
<feature type="region of interest" description="Disordered" evidence="2">
    <location>
        <begin position="518"/>
        <end position="540"/>
    </location>
</feature>
<feature type="region of interest" description="Disordered" evidence="2">
    <location>
        <begin position="639"/>
        <end position="660"/>
    </location>
</feature>
<dbReference type="PROSITE" id="PS00028">
    <property type="entry name" value="ZINC_FINGER_C2H2_1"/>
    <property type="match status" value="1"/>
</dbReference>
<keyword evidence="1" id="KW-0479">Metal-binding</keyword>
<protein>
    <recommendedName>
        <fullName evidence="3">C2H2-type domain-containing protein</fullName>
    </recommendedName>
</protein>
<feature type="domain" description="C2H2-type" evidence="3">
    <location>
        <begin position="164"/>
        <end position="191"/>
    </location>
</feature>
<evidence type="ECO:0000313" key="5">
    <source>
        <dbReference type="Proteomes" id="UP001180020"/>
    </source>
</evidence>
<keyword evidence="1" id="KW-0862">Zinc</keyword>
<evidence type="ECO:0000259" key="3">
    <source>
        <dbReference type="PROSITE" id="PS50157"/>
    </source>
</evidence>
<comment type="caution">
    <text evidence="4">The sequence shown here is derived from an EMBL/GenBank/DDBJ whole genome shotgun (WGS) entry which is preliminary data.</text>
</comment>
<dbReference type="PROSITE" id="PS50157">
    <property type="entry name" value="ZINC_FINGER_C2H2_2"/>
    <property type="match status" value="1"/>
</dbReference>
<reference evidence="4" key="1">
    <citation type="journal article" date="2023" name="Nat. Commun.">
        <title>Diploid and tetraploid genomes of Acorus and the evolution of monocots.</title>
        <authorList>
            <person name="Ma L."/>
            <person name="Liu K.W."/>
            <person name="Li Z."/>
            <person name="Hsiao Y.Y."/>
            <person name="Qi Y."/>
            <person name="Fu T."/>
            <person name="Tang G.D."/>
            <person name="Zhang D."/>
            <person name="Sun W.H."/>
            <person name="Liu D.K."/>
            <person name="Li Y."/>
            <person name="Chen G.Z."/>
            <person name="Liu X.D."/>
            <person name="Liao X.Y."/>
            <person name="Jiang Y.T."/>
            <person name="Yu X."/>
            <person name="Hao Y."/>
            <person name="Huang J."/>
            <person name="Zhao X.W."/>
            <person name="Ke S."/>
            <person name="Chen Y.Y."/>
            <person name="Wu W.L."/>
            <person name="Hsu J.L."/>
            <person name="Lin Y.F."/>
            <person name="Huang M.D."/>
            <person name="Li C.Y."/>
            <person name="Huang L."/>
            <person name="Wang Z.W."/>
            <person name="Zhao X."/>
            <person name="Zhong W.Y."/>
            <person name="Peng D.H."/>
            <person name="Ahmad S."/>
            <person name="Lan S."/>
            <person name="Zhang J.S."/>
            <person name="Tsai W.C."/>
            <person name="Van de Peer Y."/>
            <person name="Liu Z.J."/>
        </authorList>
    </citation>
    <scope>NUCLEOTIDE SEQUENCE</scope>
    <source>
        <strain evidence="4">CP</strain>
    </source>
</reference>
<gene>
    <name evidence="4" type="ORF">QJS10_CPA06g00282</name>
</gene>
<reference evidence="4" key="2">
    <citation type="submission" date="2023-06" db="EMBL/GenBank/DDBJ databases">
        <authorList>
            <person name="Ma L."/>
            <person name="Liu K.-W."/>
            <person name="Li Z."/>
            <person name="Hsiao Y.-Y."/>
            <person name="Qi Y."/>
            <person name="Fu T."/>
            <person name="Tang G."/>
            <person name="Zhang D."/>
            <person name="Sun W.-H."/>
            <person name="Liu D.-K."/>
            <person name="Li Y."/>
            <person name="Chen G.-Z."/>
            <person name="Liu X.-D."/>
            <person name="Liao X.-Y."/>
            <person name="Jiang Y.-T."/>
            <person name="Yu X."/>
            <person name="Hao Y."/>
            <person name="Huang J."/>
            <person name="Zhao X.-W."/>
            <person name="Ke S."/>
            <person name="Chen Y.-Y."/>
            <person name="Wu W.-L."/>
            <person name="Hsu J.-L."/>
            <person name="Lin Y.-F."/>
            <person name="Huang M.-D."/>
            <person name="Li C.-Y."/>
            <person name="Huang L."/>
            <person name="Wang Z.-W."/>
            <person name="Zhao X."/>
            <person name="Zhong W.-Y."/>
            <person name="Peng D.-H."/>
            <person name="Ahmad S."/>
            <person name="Lan S."/>
            <person name="Zhang J.-S."/>
            <person name="Tsai W.-C."/>
            <person name="Van De Peer Y."/>
            <person name="Liu Z.-J."/>
        </authorList>
    </citation>
    <scope>NUCLEOTIDE SEQUENCE</scope>
    <source>
        <strain evidence="4">CP</strain>
        <tissue evidence="4">Leaves</tissue>
    </source>
</reference>
<sequence>MSIVKSSASNTPYLMRHEEMAGKAENDSLEILISQAIEKEPFLSYSRPTENQKYSMDFDEQGSSRIQRSSLADNAIDEKGHTLDYYNGVSSITSDMNVLKEPFHYVKINGAPLKGSKSSSEQIQTLKGSEAVVSFPQSAAKANGEPEKYLPGWPFLSSPKVQMQKCEKCSREFCSPINYRRHVRMHRRSPKINKDFPKNRELLGAFWDKLSLEEAREILSFKDVKLEDIAGSSIIKALESFIRRPGFYSLPLVYVKSGTVLLDVIQTRLSRSTISSSELFSTLDDASEKTFLCAGAATSFQKFMFDGEAGKIALEAKNLVACTSFLVEQNLVEAWLADKDAEALRCHKLLVEEEEAAQKRQANLLERKRLKKLKQKEKRMKEKVDLDKDDSMEGSPDTVEGASCSAGTSSPRSMSEPGTNTWEIVSDPPEQLQLVQASDGGVNTDVGCDVFHCQNVEANIRRQQTSAWKPILKSVRNTPNGFHSTHISEMNIPAEQKHGTHRDQKPASLANGHKIWTRKARPGGDAEASEIRPERETNDHADQHAKFELLIGSIGVTLNGCNKNIKKMVHSPTLDLPDNHAQETFAEPDSNLNGSNRSMIKLWRPVSRHGAAQNCKKELEAHGVPAVAADRIKSDESCLAHRGSDDNDDSRSCKDSLPDDAHLAGRKPFSSHIVEAFLAQRWKEAMESVHVKLVLSPECEPMECLELHERPCTNKSQPLDSRGRTVLGSTENWMIGSGSFELSTKPKFRTKTDKGGTLKYVLKQRNNT</sequence>
<keyword evidence="1" id="KW-0863">Zinc-finger</keyword>
<dbReference type="EMBL" id="JAUJYO010000006">
    <property type="protein sequence ID" value="KAK1313518.1"/>
    <property type="molecule type" value="Genomic_DNA"/>
</dbReference>
<dbReference type="AlphaFoldDB" id="A0AAV9EL29"/>
<keyword evidence="5" id="KW-1185">Reference proteome</keyword>
<organism evidence="4 5">
    <name type="scientific">Acorus calamus</name>
    <name type="common">Sweet flag</name>
    <dbReference type="NCBI Taxonomy" id="4465"/>
    <lineage>
        <taxon>Eukaryota</taxon>
        <taxon>Viridiplantae</taxon>
        <taxon>Streptophyta</taxon>
        <taxon>Embryophyta</taxon>
        <taxon>Tracheophyta</taxon>
        <taxon>Spermatophyta</taxon>
        <taxon>Magnoliopsida</taxon>
        <taxon>Liliopsida</taxon>
        <taxon>Acoraceae</taxon>
        <taxon>Acorus</taxon>
    </lineage>
</organism>
<feature type="compositionally biased region" description="Basic and acidic residues" evidence="2">
    <location>
        <begin position="379"/>
        <end position="391"/>
    </location>
</feature>